<feature type="compositionally biased region" description="Polar residues" evidence="1">
    <location>
        <begin position="120"/>
        <end position="141"/>
    </location>
</feature>
<proteinExistence type="predicted"/>
<evidence type="ECO:0000313" key="2">
    <source>
        <dbReference type="EMBL" id="KAJ4965953.1"/>
    </source>
</evidence>
<accession>A0A9Q0QNE8</accession>
<keyword evidence="3" id="KW-1185">Reference proteome</keyword>
<evidence type="ECO:0000256" key="1">
    <source>
        <dbReference type="SAM" id="MobiDB-lite"/>
    </source>
</evidence>
<gene>
    <name evidence="2" type="ORF">NE237_017802</name>
</gene>
<dbReference type="Proteomes" id="UP001141806">
    <property type="component" value="Unassembled WGS sequence"/>
</dbReference>
<organism evidence="2 3">
    <name type="scientific">Protea cynaroides</name>
    <dbReference type="NCBI Taxonomy" id="273540"/>
    <lineage>
        <taxon>Eukaryota</taxon>
        <taxon>Viridiplantae</taxon>
        <taxon>Streptophyta</taxon>
        <taxon>Embryophyta</taxon>
        <taxon>Tracheophyta</taxon>
        <taxon>Spermatophyta</taxon>
        <taxon>Magnoliopsida</taxon>
        <taxon>Proteales</taxon>
        <taxon>Proteaceae</taxon>
        <taxon>Protea</taxon>
    </lineage>
</organism>
<protein>
    <submittedName>
        <fullName evidence="2">Uncharacterized protein</fullName>
    </submittedName>
</protein>
<name>A0A9Q0QNE8_9MAGN</name>
<dbReference type="AlphaFoldDB" id="A0A9Q0QNE8"/>
<reference evidence="2" key="1">
    <citation type="journal article" date="2023" name="Plant J.">
        <title>The genome of the king protea, Protea cynaroides.</title>
        <authorList>
            <person name="Chang J."/>
            <person name="Duong T.A."/>
            <person name="Schoeman C."/>
            <person name="Ma X."/>
            <person name="Roodt D."/>
            <person name="Barker N."/>
            <person name="Li Z."/>
            <person name="Van de Peer Y."/>
            <person name="Mizrachi E."/>
        </authorList>
    </citation>
    <scope>NUCLEOTIDE SEQUENCE</scope>
    <source>
        <tissue evidence="2">Young leaves</tissue>
    </source>
</reference>
<dbReference type="EMBL" id="JAMYWD010000007">
    <property type="protein sequence ID" value="KAJ4965953.1"/>
    <property type="molecule type" value="Genomic_DNA"/>
</dbReference>
<sequence>MGYLVAYTVPHVVRHSPVRFGTWASTWAFLLRYFAQVLDDSAVASTALVLSTLSQSTSDYNKAINNGSNLETKLEAKLEDSYIEKHEIPIAKAQISEPLCEGLVYGSGIQNNIANRSINIEGNGTPTDGSSNPVSSSTDQSKALERNFCRSELKENSELLPILVTESTGF</sequence>
<comment type="caution">
    <text evidence="2">The sequence shown here is derived from an EMBL/GenBank/DDBJ whole genome shotgun (WGS) entry which is preliminary data.</text>
</comment>
<feature type="region of interest" description="Disordered" evidence="1">
    <location>
        <begin position="120"/>
        <end position="142"/>
    </location>
</feature>
<evidence type="ECO:0000313" key="3">
    <source>
        <dbReference type="Proteomes" id="UP001141806"/>
    </source>
</evidence>